<evidence type="ECO:0000256" key="1">
    <source>
        <dbReference type="SAM" id="MobiDB-lite"/>
    </source>
</evidence>
<feature type="region of interest" description="Disordered" evidence="1">
    <location>
        <begin position="1"/>
        <end position="51"/>
    </location>
</feature>
<dbReference type="EMBL" id="FPLD01000131">
    <property type="protein sequence ID" value="SGZ16994.1"/>
    <property type="molecule type" value="Genomic_DNA"/>
</dbReference>
<proteinExistence type="predicted"/>
<evidence type="ECO:0000313" key="3">
    <source>
        <dbReference type="Proteomes" id="UP000183794"/>
    </source>
</evidence>
<dbReference type="RefSeq" id="WP_175545904.1">
    <property type="nucleotide sequence ID" value="NZ_FPLD01000131.1"/>
</dbReference>
<feature type="compositionally biased region" description="Polar residues" evidence="1">
    <location>
        <begin position="17"/>
        <end position="26"/>
    </location>
</feature>
<name>A0A1L0ALL1_9GAMM</name>
<organism evidence="2 3">
    <name type="scientific">Moritella viscosa</name>
    <dbReference type="NCBI Taxonomy" id="80854"/>
    <lineage>
        <taxon>Bacteria</taxon>
        <taxon>Pseudomonadati</taxon>
        <taxon>Pseudomonadota</taxon>
        <taxon>Gammaproteobacteria</taxon>
        <taxon>Alteromonadales</taxon>
        <taxon>Moritellaceae</taxon>
        <taxon>Moritella</taxon>
    </lineage>
</organism>
<sequence>MSKNKTPMTSDAAVRIQRSTAKQNGGSVDKGSFAARATTAAAKNSPKQGGK</sequence>
<gene>
    <name evidence="2" type="ORF">NVI5450_4441</name>
</gene>
<evidence type="ECO:0008006" key="4">
    <source>
        <dbReference type="Google" id="ProtNLM"/>
    </source>
</evidence>
<dbReference type="AlphaFoldDB" id="A0A1L0ALL1"/>
<protein>
    <recommendedName>
        <fullName evidence="4">SMP domain-containing protein</fullName>
    </recommendedName>
</protein>
<accession>A0A1L0ALL1</accession>
<reference evidence="2 3" key="1">
    <citation type="submission" date="2016-11" db="EMBL/GenBank/DDBJ databases">
        <authorList>
            <person name="Jaros S."/>
            <person name="Januszkiewicz K."/>
            <person name="Wedrychowicz H."/>
        </authorList>
    </citation>
    <scope>NUCLEOTIDE SEQUENCE [LARGE SCALE GENOMIC DNA]</scope>
    <source>
        <strain evidence="2">NVI 5450</strain>
    </source>
</reference>
<dbReference type="Proteomes" id="UP000183794">
    <property type="component" value="Unassembled WGS sequence"/>
</dbReference>
<evidence type="ECO:0000313" key="2">
    <source>
        <dbReference type="EMBL" id="SGZ16994.1"/>
    </source>
</evidence>